<evidence type="ECO:0000313" key="3">
    <source>
        <dbReference type="EMBL" id="KAG8091216.1"/>
    </source>
</evidence>
<feature type="chain" id="PRO_5035149444" evidence="2">
    <location>
        <begin position="37"/>
        <end position="84"/>
    </location>
</feature>
<name>A0A8J5WKE2_ZIZPA</name>
<keyword evidence="4" id="KW-1185">Reference proteome</keyword>
<feature type="signal peptide" evidence="2">
    <location>
        <begin position="1"/>
        <end position="36"/>
    </location>
</feature>
<protein>
    <submittedName>
        <fullName evidence="3">Uncharacterized protein</fullName>
    </submittedName>
</protein>
<evidence type="ECO:0000256" key="1">
    <source>
        <dbReference type="SAM" id="MobiDB-lite"/>
    </source>
</evidence>
<feature type="compositionally biased region" description="Basic and acidic residues" evidence="1">
    <location>
        <begin position="75"/>
        <end position="84"/>
    </location>
</feature>
<dbReference type="OrthoDB" id="693276at2759"/>
<proteinExistence type="predicted"/>
<dbReference type="AlphaFoldDB" id="A0A8J5WKE2"/>
<gene>
    <name evidence="3" type="ORF">GUJ93_ZPchr0011g28541</name>
</gene>
<reference evidence="3" key="1">
    <citation type="journal article" date="2021" name="bioRxiv">
        <title>Whole Genome Assembly and Annotation of Northern Wild Rice, Zizania palustris L., Supports a Whole Genome Duplication in the Zizania Genus.</title>
        <authorList>
            <person name="Haas M."/>
            <person name="Kono T."/>
            <person name="Macchietto M."/>
            <person name="Millas R."/>
            <person name="McGilp L."/>
            <person name="Shao M."/>
            <person name="Duquette J."/>
            <person name="Hirsch C.N."/>
            <person name="Kimball J."/>
        </authorList>
    </citation>
    <scope>NUCLEOTIDE SEQUENCE</scope>
    <source>
        <tissue evidence="3">Fresh leaf tissue</tissue>
    </source>
</reference>
<evidence type="ECO:0000313" key="4">
    <source>
        <dbReference type="Proteomes" id="UP000729402"/>
    </source>
</evidence>
<accession>A0A8J5WKE2</accession>
<comment type="caution">
    <text evidence="3">The sequence shown here is derived from an EMBL/GenBank/DDBJ whole genome shotgun (WGS) entry which is preliminary data.</text>
</comment>
<organism evidence="3 4">
    <name type="scientific">Zizania palustris</name>
    <name type="common">Northern wild rice</name>
    <dbReference type="NCBI Taxonomy" id="103762"/>
    <lineage>
        <taxon>Eukaryota</taxon>
        <taxon>Viridiplantae</taxon>
        <taxon>Streptophyta</taxon>
        <taxon>Embryophyta</taxon>
        <taxon>Tracheophyta</taxon>
        <taxon>Spermatophyta</taxon>
        <taxon>Magnoliopsida</taxon>
        <taxon>Liliopsida</taxon>
        <taxon>Poales</taxon>
        <taxon>Poaceae</taxon>
        <taxon>BOP clade</taxon>
        <taxon>Oryzoideae</taxon>
        <taxon>Oryzeae</taxon>
        <taxon>Zizaniinae</taxon>
        <taxon>Zizania</taxon>
    </lineage>
</organism>
<dbReference type="Proteomes" id="UP000729402">
    <property type="component" value="Unassembled WGS sequence"/>
</dbReference>
<evidence type="ECO:0000256" key="2">
    <source>
        <dbReference type="SAM" id="SignalP"/>
    </source>
</evidence>
<sequence>MRAHGISSFSSSSSRLAALAVLLLLVVCFFFHSGAAAATRVRRAHQENDGVKAAADGLVLPRGVTSGNDDDVSEVIERREKASS</sequence>
<reference evidence="3" key="2">
    <citation type="submission" date="2021-02" db="EMBL/GenBank/DDBJ databases">
        <authorList>
            <person name="Kimball J.A."/>
            <person name="Haas M.W."/>
            <person name="Macchietto M."/>
            <person name="Kono T."/>
            <person name="Duquette J."/>
            <person name="Shao M."/>
        </authorList>
    </citation>
    <scope>NUCLEOTIDE SEQUENCE</scope>
    <source>
        <tissue evidence="3">Fresh leaf tissue</tissue>
    </source>
</reference>
<keyword evidence="2" id="KW-0732">Signal</keyword>
<feature type="region of interest" description="Disordered" evidence="1">
    <location>
        <begin position="62"/>
        <end position="84"/>
    </location>
</feature>
<dbReference type="EMBL" id="JAAALK010000081">
    <property type="protein sequence ID" value="KAG8091216.1"/>
    <property type="molecule type" value="Genomic_DNA"/>
</dbReference>